<evidence type="ECO:0000313" key="10">
    <source>
        <dbReference type="EMBL" id="ELR21707.1"/>
    </source>
</evidence>
<dbReference type="STRING" id="1257118.L8H905"/>
<dbReference type="EMBL" id="KB007900">
    <property type="protein sequence ID" value="ELR21707.1"/>
    <property type="molecule type" value="Genomic_DNA"/>
</dbReference>
<dbReference type="CDD" id="cd06416">
    <property type="entry name" value="GH25_Lys1-like"/>
    <property type="match status" value="1"/>
</dbReference>
<dbReference type="EC" id="3.2.1.17" evidence="3"/>
<keyword evidence="6 9" id="KW-0732">Signal</keyword>
<evidence type="ECO:0000256" key="1">
    <source>
        <dbReference type="ARBA" id="ARBA00000632"/>
    </source>
</evidence>
<proteinExistence type="inferred from homology"/>
<dbReference type="PANTHER" id="PTHR23208">
    <property type="entry name" value="LYSOZYME PROTEIN"/>
    <property type="match status" value="1"/>
</dbReference>
<evidence type="ECO:0000256" key="2">
    <source>
        <dbReference type="ARBA" id="ARBA00010646"/>
    </source>
</evidence>
<evidence type="ECO:0000256" key="8">
    <source>
        <dbReference type="ARBA" id="ARBA00023295"/>
    </source>
</evidence>
<dbReference type="VEuPathDB" id="AmoebaDB:ACA1_384100"/>
<sequence>MKSVLFALVLCSLIAASFATYGVDVSQETLPSAWSCLKQNGYSFGIVRAYLSIGQVDSVGPHTIYNAWAGGMSHVDVYMFPCPQCGKSAATQVQEAVQNLRNYNCQYGMFWFDIEGSQYWNDVASNRAWLTEAVNQALSMGQTVGIYTSQYQWSSIMGSWTGASRFPLWYAHYDNNPSFSDFSPFGGWNQPAIKQYVATPSCAALASTRTSTLERSRGS</sequence>
<evidence type="ECO:0000313" key="11">
    <source>
        <dbReference type="Proteomes" id="UP000011083"/>
    </source>
</evidence>
<dbReference type="InterPro" id="IPR017853">
    <property type="entry name" value="GH"/>
</dbReference>
<comment type="catalytic activity">
    <reaction evidence="1">
        <text>Hydrolysis of (1-&gt;4)-beta-linkages between N-acetylmuramic acid and N-acetyl-D-glucosamine residues in a peptidoglycan and between N-acetyl-D-glucosamine residues in chitodextrins.</text>
        <dbReference type="EC" id="3.2.1.17"/>
    </reaction>
</comment>
<name>L8H905_ACACF</name>
<evidence type="ECO:0000256" key="3">
    <source>
        <dbReference type="ARBA" id="ARBA00012732"/>
    </source>
</evidence>
<keyword evidence="7 10" id="KW-0378">Hydrolase</keyword>
<evidence type="ECO:0000256" key="4">
    <source>
        <dbReference type="ARBA" id="ARBA00022529"/>
    </source>
</evidence>
<keyword evidence="11" id="KW-1185">Reference proteome</keyword>
<feature type="chain" id="PRO_5003990531" description="lysozyme" evidence="9">
    <location>
        <begin position="20"/>
        <end position="219"/>
    </location>
</feature>
<dbReference type="GO" id="GO:0042742">
    <property type="term" value="P:defense response to bacterium"/>
    <property type="evidence" value="ECO:0007669"/>
    <property type="project" value="UniProtKB-KW"/>
</dbReference>
<dbReference type="InterPro" id="IPR051595">
    <property type="entry name" value="GH25_Enzymes"/>
</dbReference>
<dbReference type="GO" id="GO:0009253">
    <property type="term" value="P:peptidoglycan catabolic process"/>
    <property type="evidence" value="ECO:0007669"/>
    <property type="project" value="InterPro"/>
</dbReference>
<dbReference type="AlphaFoldDB" id="L8H905"/>
<comment type="similarity">
    <text evidence="2">Belongs to the glycosyl hydrolase 25 family.</text>
</comment>
<dbReference type="GO" id="GO:0031640">
    <property type="term" value="P:killing of cells of another organism"/>
    <property type="evidence" value="ECO:0007669"/>
    <property type="project" value="UniProtKB-KW"/>
</dbReference>
<dbReference type="PANTHER" id="PTHR23208:SF36">
    <property type="entry name" value="LYSOZYME-RELATED"/>
    <property type="match status" value="1"/>
</dbReference>
<evidence type="ECO:0000256" key="5">
    <source>
        <dbReference type="ARBA" id="ARBA00022638"/>
    </source>
</evidence>
<dbReference type="OMA" id="YNWEDIV"/>
<keyword evidence="5" id="KW-0081">Bacteriolytic enzyme</keyword>
<dbReference type="GO" id="GO:0003796">
    <property type="term" value="F:lysozyme activity"/>
    <property type="evidence" value="ECO:0007669"/>
    <property type="project" value="UniProtKB-EC"/>
</dbReference>
<dbReference type="PROSITE" id="PS51904">
    <property type="entry name" value="GLYCOSYL_HYDROL_F25_2"/>
    <property type="match status" value="1"/>
</dbReference>
<dbReference type="KEGG" id="acan:ACA1_384100"/>
<dbReference type="Pfam" id="PF01183">
    <property type="entry name" value="Glyco_hydro_25"/>
    <property type="match status" value="1"/>
</dbReference>
<dbReference type="SUPFAM" id="SSF51445">
    <property type="entry name" value="(Trans)glycosidases"/>
    <property type="match status" value="1"/>
</dbReference>
<protein>
    <recommendedName>
        <fullName evidence="3">lysozyme</fullName>
        <ecNumber evidence="3">3.2.1.17</ecNumber>
    </recommendedName>
</protein>
<dbReference type="GO" id="GO:0016998">
    <property type="term" value="P:cell wall macromolecule catabolic process"/>
    <property type="evidence" value="ECO:0007669"/>
    <property type="project" value="InterPro"/>
</dbReference>
<dbReference type="GeneID" id="14922611"/>
<organism evidence="10 11">
    <name type="scientific">Acanthamoeba castellanii (strain ATCC 30010 / Neff)</name>
    <dbReference type="NCBI Taxonomy" id="1257118"/>
    <lineage>
        <taxon>Eukaryota</taxon>
        <taxon>Amoebozoa</taxon>
        <taxon>Discosea</taxon>
        <taxon>Longamoebia</taxon>
        <taxon>Centramoebida</taxon>
        <taxon>Acanthamoebidae</taxon>
        <taxon>Acanthamoeba</taxon>
    </lineage>
</organism>
<keyword evidence="8" id="KW-0326">Glycosidase</keyword>
<dbReference type="FunFam" id="3.20.20.80:FF:000101">
    <property type="entry name" value="Lysozyme, putative"/>
    <property type="match status" value="1"/>
</dbReference>
<evidence type="ECO:0000256" key="6">
    <source>
        <dbReference type="ARBA" id="ARBA00022729"/>
    </source>
</evidence>
<reference evidence="10 11" key="1">
    <citation type="journal article" date="2013" name="Genome Biol.">
        <title>Genome of Acanthamoeba castellanii highlights extensive lateral gene transfer and early evolution of tyrosine kinase signaling.</title>
        <authorList>
            <person name="Clarke M."/>
            <person name="Lohan A.J."/>
            <person name="Liu B."/>
            <person name="Lagkouvardos I."/>
            <person name="Roy S."/>
            <person name="Zafar N."/>
            <person name="Bertelli C."/>
            <person name="Schilde C."/>
            <person name="Kianianmomeni A."/>
            <person name="Burglin T.R."/>
            <person name="Frech C."/>
            <person name="Turcotte B."/>
            <person name="Kopec K.O."/>
            <person name="Synnott J.M."/>
            <person name="Choo C."/>
            <person name="Paponov I."/>
            <person name="Finkler A."/>
            <person name="Soon Heng Tan C."/>
            <person name="Hutchins A.P."/>
            <person name="Weinmeier T."/>
            <person name="Rattei T."/>
            <person name="Chu J.S."/>
            <person name="Gimenez G."/>
            <person name="Irimia M."/>
            <person name="Rigden D.J."/>
            <person name="Fitzpatrick D.A."/>
            <person name="Lorenzo-Morales J."/>
            <person name="Bateman A."/>
            <person name="Chiu C.H."/>
            <person name="Tang P."/>
            <person name="Hegemann P."/>
            <person name="Fromm H."/>
            <person name="Raoult D."/>
            <person name="Greub G."/>
            <person name="Miranda-Saavedra D."/>
            <person name="Chen N."/>
            <person name="Nash P."/>
            <person name="Ginger M.L."/>
            <person name="Horn M."/>
            <person name="Schaap P."/>
            <person name="Caler L."/>
            <person name="Loftus B."/>
        </authorList>
    </citation>
    <scope>NUCLEOTIDE SEQUENCE [LARGE SCALE GENOMIC DNA]</scope>
    <source>
        <strain evidence="10 11">Neff</strain>
    </source>
</reference>
<dbReference type="InterPro" id="IPR002053">
    <property type="entry name" value="Glyco_hydro_25"/>
</dbReference>
<dbReference type="Proteomes" id="UP000011083">
    <property type="component" value="Unassembled WGS sequence"/>
</dbReference>
<dbReference type="RefSeq" id="XP_004347089.1">
    <property type="nucleotide sequence ID" value="XM_004347039.1"/>
</dbReference>
<dbReference type="GO" id="GO:0007165">
    <property type="term" value="P:signal transduction"/>
    <property type="evidence" value="ECO:0007669"/>
    <property type="project" value="TreeGrafter"/>
</dbReference>
<accession>L8H905</accession>
<gene>
    <name evidence="10" type="ORF">ACA1_384100</name>
</gene>
<feature type="signal peptide" evidence="9">
    <location>
        <begin position="1"/>
        <end position="19"/>
    </location>
</feature>
<dbReference type="OrthoDB" id="2251794at2759"/>
<evidence type="ECO:0000256" key="7">
    <source>
        <dbReference type="ARBA" id="ARBA00022801"/>
    </source>
</evidence>
<evidence type="ECO:0000256" key="9">
    <source>
        <dbReference type="SAM" id="SignalP"/>
    </source>
</evidence>
<keyword evidence="4" id="KW-0929">Antimicrobial</keyword>
<dbReference type="Gene3D" id="3.20.20.80">
    <property type="entry name" value="Glycosidases"/>
    <property type="match status" value="1"/>
</dbReference>